<reference evidence="1" key="1">
    <citation type="submission" date="2014-11" db="EMBL/GenBank/DDBJ databases">
        <authorList>
            <person name="Amaro Gonzalez C."/>
        </authorList>
    </citation>
    <scope>NUCLEOTIDE SEQUENCE</scope>
</reference>
<organism evidence="1">
    <name type="scientific">Anguilla anguilla</name>
    <name type="common">European freshwater eel</name>
    <name type="synonym">Muraena anguilla</name>
    <dbReference type="NCBI Taxonomy" id="7936"/>
    <lineage>
        <taxon>Eukaryota</taxon>
        <taxon>Metazoa</taxon>
        <taxon>Chordata</taxon>
        <taxon>Craniata</taxon>
        <taxon>Vertebrata</taxon>
        <taxon>Euteleostomi</taxon>
        <taxon>Actinopterygii</taxon>
        <taxon>Neopterygii</taxon>
        <taxon>Teleostei</taxon>
        <taxon>Anguilliformes</taxon>
        <taxon>Anguillidae</taxon>
        <taxon>Anguilla</taxon>
    </lineage>
</organism>
<accession>A0A0E9V1K4</accession>
<proteinExistence type="predicted"/>
<reference evidence="1" key="2">
    <citation type="journal article" date="2015" name="Fish Shellfish Immunol.">
        <title>Early steps in the European eel (Anguilla anguilla)-Vibrio vulnificus interaction in the gills: Role of the RtxA13 toxin.</title>
        <authorList>
            <person name="Callol A."/>
            <person name="Pajuelo D."/>
            <person name="Ebbesson L."/>
            <person name="Teles M."/>
            <person name="MacKenzie S."/>
            <person name="Amaro C."/>
        </authorList>
    </citation>
    <scope>NUCLEOTIDE SEQUENCE</scope>
</reference>
<protein>
    <submittedName>
        <fullName evidence="1">Uncharacterized protein</fullName>
    </submittedName>
</protein>
<evidence type="ECO:0000313" key="1">
    <source>
        <dbReference type="EMBL" id="JAH71927.1"/>
    </source>
</evidence>
<dbReference type="AlphaFoldDB" id="A0A0E9V1K4"/>
<name>A0A0E9V1K4_ANGAN</name>
<sequence length="44" mass="5210">MLHSNLVVFNSQWSAAEQLFVFYFYLKDSIQFRPKQQGVDQLSV</sequence>
<dbReference type="EMBL" id="GBXM01036650">
    <property type="protein sequence ID" value="JAH71927.1"/>
    <property type="molecule type" value="Transcribed_RNA"/>
</dbReference>